<evidence type="ECO:0000313" key="1">
    <source>
        <dbReference type="EMBL" id="PZE15848.1"/>
    </source>
</evidence>
<evidence type="ECO:0000313" key="2">
    <source>
        <dbReference type="Proteomes" id="UP000249248"/>
    </source>
</evidence>
<keyword evidence="2" id="KW-1185">Reference proteome</keyword>
<dbReference type="EMBL" id="QKSB01000015">
    <property type="protein sequence ID" value="PZE15848.1"/>
    <property type="molecule type" value="Genomic_DNA"/>
</dbReference>
<comment type="caution">
    <text evidence="1">The sequence shown here is derived from an EMBL/GenBank/DDBJ whole genome shotgun (WGS) entry which is preliminary data.</text>
</comment>
<protein>
    <submittedName>
        <fullName evidence="1">Uncharacterized protein</fullName>
    </submittedName>
</protein>
<sequence>MQKMASKKTNYKAVLRKKKIHTDRSREKPLTIGFNFTMILTSSILKKTIPKFIFSSGTELK</sequence>
<dbReference type="AlphaFoldDB" id="A0A2W1NMJ0"/>
<dbReference type="Proteomes" id="UP000249248">
    <property type="component" value="Unassembled WGS sequence"/>
</dbReference>
<organism evidence="1 2">
    <name type="scientific">Putridiphycobacter roseus</name>
    <dbReference type="NCBI Taxonomy" id="2219161"/>
    <lineage>
        <taxon>Bacteria</taxon>
        <taxon>Pseudomonadati</taxon>
        <taxon>Bacteroidota</taxon>
        <taxon>Flavobacteriia</taxon>
        <taxon>Flavobacteriales</taxon>
        <taxon>Crocinitomicaceae</taxon>
        <taxon>Putridiphycobacter</taxon>
    </lineage>
</organism>
<name>A0A2W1NMJ0_9FLAO</name>
<proteinExistence type="predicted"/>
<accession>A0A2W1NMJ0</accession>
<reference evidence="1 2" key="1">
    <citation type="submission" date="2018-06" db="EMBL/GenBank/DDBJ databases">
        <title>The draft genome sequence of Crocinitomix sp. SM1701.</title>
        <authorList>
            <person name="Zhang X."/>
        </authorList>
    </citation>
    <scope>NUCLEOTIDE SEQUENCE [LARGE SCALE GENOMIC DNA]</scope>
    <source>
        <strain evidence="1 2">SM1701</strain>
    </source>
</reference>
<gene>
    <name evidence="1" type="ORF">DNU06_15825</name>
</gene>